<protein>
    <submittedName>
        <fullName evidence="3">Putative secreted protein</fullName>
    </submittedName>
</protein>
<evidence type="ECO:0000256" key="2">
    <source>
        <dbReference type="SAM" id="SignalP"/>
    </source>
</evidence>
<feature type="region of interest" description="Disordered" evidence="1">
    <location>
        <begin position="120"/>
        <end position="140"/>
    </location>
</feature>
<feature type="signal peptide" evidence="2">
    <location>
        <begin position="1"/>
        <end position="26"/>
    </location>
</feature>
<accession>A0A6B0UT82</accession>
<feature type="chain" id="PRO_5025656499" evidence="2">
    <location>
        <begin position="27"/>
        <end position="140"/>
    </location>
</feature>
<reference evidence="3" key="1">
    <citation type="submission" date="2019-12" db="EMBL/GenBank/DDBJ databases">
        <title>An insight into the sialome of adult female Ixodes ricinus ticks feeding for 6 days.</title>
        <authorList>
            <person name="Perner J."/>
            <person name="Ribeiro J.M.C."/>
        </authorList>
    </citation>
    <scope>NUCLEOTIDE SEQUENCE</scope>
    <source>
        <strain evidence="3">Semi-engorged</strain>
        <tissue evidence="3">Salivary glands</tissue>
    </source>
</reference>
<dbReference type="EMBL" id="GIFC01010904">
    <property type="protein sequence ID" value="MXU92987.1"/>
    <property type="molecule type" value="Transcribed_RNA"/>
</dbReference>
<proteinExistence type="predicted"/>
<evidence type="ECO:0000313" key="3">
    <source>
        <dbReference type="EMBL" id="MXU92987.1"/>
    </source>
</evidence>
<name>A0A6B0UT82_IXORI</name>
<sequence length="140" mass="14629">MPQAAATAAAAAAAACCCCWAAWCRATCLFISSMESLAKGHSGQRCFSSPPSAMPGVEVSAAWCSTAPATRASPGPGAAALVTGTLPGRAPLSGQVRTVGRHSPGVAIQRQHCHRRRFPESLHRHPQSETHRVRNHLLVP</sequence>
<keyword evidence="2" id="KW-0732">Signal</keyword>
<evidence type="ECO:0000256" key="1">
    <source>
        <dbReference type="SAM" id="MobiDB-lite"/>
    </source>
</evidence>
<dbReference type="AlphaFoldDB" id="A0A6B0UT82"/>
<feature type="compositionally biased region" description="Basic and acidic residues" evidence="1">
    <location>
        <begin position="120"/>
        <end position="132"/>
    </location>
</feature>
<organism evidence="3">
    <name type="scientific">Ixodes ricinus</name>
    <name type="common">Common tick</name>
    <name type="synonym">Acarus ricinus</name>
    <dbReference type="NCBI Taxonomy" id="34613"/>
    <lineage>
        <taxon>Eukaryota</taxon>
        <taxon>Metazoa</taxon>
        <taxon>Ecdysozoa</taxon>
        <taxon>Arthropoda</taxon>
        <taxon>Chelicerata</taxon>
        <taxon>Arachnida</taxon>
        <taxon>Acari</taxon>
        <taxon>Parasitiformes</taxon>
        <taxon>Ixodida</taxon>
        <taxon>Ixodoidea</taxon>
        <taxon>Ixodidae</taxon>
        <taxon>Ixodinae</taxon>
        <taxon>Ixodes</taxon>
    </lineage>
</organism>